<evidence type="ECO:0000313" key="3">
    <source>
        <dbReference type="EMBL" id="MFC5530384.1"/>
    </source>
</evidence>
<feature type="domain" description="DUF1835" evidence="2">
    <location>
        <begin position="10"/>
        <end position="106"/>
    </location>
</feature>
<evidence type="ECO:0000256" key="1">
    <source>
        <dbReference type="SAM" id="MobiDB-lite"/>
    </source>
</evidence>
<evidence type="ECO:0000259" key="2">
    <source>
        <dbReference type="Pfam" id="PF08874"/>
    </source>
</evidence>
<name>A0ABW0QZG2_9BACL</name>
<evidence type="ECO:0000313" key="4">
    <source>
        <dbReference type="Proteomes" id="UP001596108"/>
    </source>
</evidence>
<dbReference type="InterPro" id="IPR014973">
    <property type="entry name" value="DUF1835"/>
</dbReference>
<keyword evidence="4" id="KW-1185">Reference proteome</keyword>
<comment type="caution">
    <text evidence="3">The sequence shown here is derived from an EMBL/GenBank/DDBJ whole genome shotgun (WGS) entry which is preliminary data.</text>
</comment>
<dbReference type="RefSeq" id="WP_378112327.1">
    <property type="nucleotide sequence ID" value="NZ_JBHSNC010000041.1"/>
</dbReference>
<sequence length="287" mass="32494">MTRISTMDILHIVNGDIVGEQLRSNKLEGRVLVWREMYTAGPLEIELEDRASWLEARFGIPKHEYIASAERQTEQYKQALQDGNRIAIWIDPDLFDQTILMKLCHLSMACKSNAQDRIELISLPAGPYSVKQLLQAWEQARHQLQPDAIAELADAWGAYASNDRPAIDRWLQTHRRKHAEVASALEFHLMREPGHDGLGIVERLTLRALADKESEMSKYKLFQLVSPQCPLFGMGDLQYWGILDGLASCEPPMIWIDSTTVGLTKEGREALSGSRTAPREANEMTRG</sequence>
<feature type="region of interest" description="Disordered" evidence="1">
    <location>
        <begin position="267"/>
        <end position="287"/>
    </location>
</feature>
<reference evidence="4" key="1">
    <citation type="journal article" date="2019" name="Int. J. Syst. Evol. Microbiol.">
        <title>The Global Catalogue of Microorganisms (GCM) 10K type strain sequencing project: providing services to taxonomists for standard genome sequencing and annotation.</title>
        <authorList>
            <consortium name="The Broad Institute Genomics Platform"/>
            <consortium name="The Broad Institute Genome Sequencing Center for Infectious Disease"/>
            <person name="Wu L."/>
            <person name="Ma J."/>
        </authorList>
    </citation>
    <scope>NUCLEOTIDE SEQUENCE [LARGE SCALE GENOMIC DNA]</scope>
    <source>
        <strain evidence="4">CGMCC 1.18578</strain>
    </source>
</reference>
<organism evidence="3 4">
    <name type="scientific">Cohnella yongneupensis</name>
    <dbReference type="NCBI Taxonomy" id="425006"/>
    <lineage>
        <taxon>Bacteria</taxon>
        <taxon>Bacillati</taxon>
        <taxon>Bacillota</taxon>
        <taxon>Bacilli</taxon>
        <taxon>Bacillales</taxon>
        <taxon>Paenibacillaceae</taxon>
        <taxon>Cohnella</taxon>
    </lineage>
</organism>
<feature type="compositionally biased region" description="Basic and acidic residues" evidence="1">
    <location>
        <begin position="277"/>
        <end position="287"/>
    </location>
</feature>
<dbReference type="Pfam" id="PF08874">
    <property type="entry name" value="DUF1835"/>
    <property type="match status" value="1"/>
</dbReference>
<accession>A0ABW0QZG2</accession>
<proteinExistence type="predicted"/>
<dbReference type="EMBL" id="JBHSNC010000041">
    <property type="protein sequence ID" value="MFC5530384.1"/>
    <property type="molecule type" value="Genomic_DNA"/>
</dbReference>
<gene>
    <name evidence="3" type="ORF">ACFPQ4_13180</name>
</gene>
<dbReference type="Proteomes" id="UP001596108">
    <property type="component" value="Unassembled WGS sequence"/>
</dbReference>
<protein>
    <submittedName>
        <fullName evidence="3">DUF1835 domain-containing protein</fullName>
    </submittedName>
</protein>